<organism evidence="1 2">
    <name type="scientific">Ochrobactrum phage POI1126</name>
    <dbReference type="NCBI Taxonomy" id="1932118"/>
    <lineage>
        <taxon>Viruses</taxon>
        <taxon>Duplodnaviria</taxon>
        <taxon>Heunggongvirae</taxon>
        <taxon>Uroviricota</taxon>
        <taxon>Caudoviricetes</taxon>
        <taxon>Namazuvirus</taxon>
        <taxon>Namazuvirus POI1126</taxon>
    </lineage>
</organism>
<evidence type="ECO:0000313" key="1">
    <source>
        <dbReference type="EMBL" id="APU92992.1"/>
    </source>
</evidence>
<name>A0A240F4W3_9CAUD</name>
<proteinExistence type="predicted"/>
<dbReference type="EMBL" id="KY417925">
    <property type="protein sequence ID" value="APU92992.1"/>
    <property type="molecule type" value="Genomic_DNA"/>
</dbReference>
<protein>
    <submittedName>
        <fullName evidence="1">Uncharacterized protein</fullName>
    </submittedName>
</protein>
<evidence type="ECO:0000313" key="2">
    <source>
        <dbReference type="Proteomes" id="UP000221249"/>
    </source>
</evidence>
<keyword evidence="2" id="KW-1185">Reference proteome</keyword>
<reference evidence="1 2" key="1">
    <citation type="journal article" date="2017" name="Front. Microbiol.">
        <title>Prevalence, Host Range, and Comparative Genomic Analysis of Temperate Ochrobactrum Phages.</title>
        <authorList>
            <person name="Jackel C."/>
            <person name="Hertwig S."/>
            <person name="Scholz H.C."/>
            <person name="Nockler K."/>
            <person name="Reetz J."/>
            <person name="Hammerl J.A."/>
        </authorList>
    </citation>
    <scope>NUCLEOTIDE SEQUENCE [LARGE SCALE GENOMIC DNA]</scope>
</reference>
<accession>A0A240F4W3</accession>
<sequence length="124" mass="14341">MTQLNLFDALRAPPTVRPVDPYGDVIQSEPHERLATTSKRYAWHHAVIELHQHVDGMWMWSVSFRCGDHEGGYRVGPKWGKFAETRDDALFYACAELRAYIRDNNHSDAKLIQHWIETILPVLA</sequence>
<dbReference type="Proteomes" id="UP000221249">
    <property type="component" value="Segment"/>
</dbReference>
<gene>
    <name evidence="1" type="ORF">POI1126_66</name>
</gene>